<proteinExistence type="predicted"/>
<name>A0A699Q041_TANCI</name>
<protein>
    <submittedName>
        <fullName evidence="1">Uncharacterized protein</fullName>
    </submittedName>
</protein>
<comment type="caution">
    <text evidence="1">The sequence shown here is derived from an EMBL/GenBank/DDBJ whole genome shotgun (WGS) entry which is preliminary data.</text>
</comment>
<accession>A0A699Q041</accession>
<sequence>MVEKNDLRKLLGVVDTLYQREEPDTFALLLWGDLHRMLKHRLEVPKLLVGEDLTMAEQLVSFIKADILTAQSTA</sequence>
<evidence type="ECO:0000313" key="1">
    <source>
        <dbReference type="EMBL" id="GFC59648.1"/>
    </source>
</evidence>
<gene>
    <name evidence="1" type="ORF">Tci_831618</name>
</gene>
<reference evidence="1" key="1">
    <citation type="journal article" date="2019" name="Sci. Rep.">
        <title>Draft genome of Tanacetum cinerariifolium, the natural source of mosquito coil.</title>
        <authorList>
            <person name="Yamashiro T."/>
            <person name="Shiraishi A."/>
            <person name="Satake H."/>
            <person name="Nakayama K."/>
        </authorList>
    </citation>
    <scope>NUCLEOTIDE SEQUENCE</scope>
</reference>
<dbReference type="EMBL" id="BKCJ010982403">
    <property type="protein sequence ID" value="GFC59648.1"/>
    <property type="molecule type" value="Genomic_DNA"/>
</dbReference>
<dbReference type="AlphaFoldDB" id="A0A699Q041"/>
<organism evidence="1">
    <name type="scientific">Tanacetum cinerariifolium</name>
    <name type="common">Dalmatian daisy</name>
    <name type="synonym">Chrysanthemum cinerariifolium</name>
    <dbReference type="NCBI Taxonomy" id="118510"/>
    <lineage>
        <taxon>Eukaryota</taxon>
        <taxon>Viridiplantae</taxon>
        <taxon>Streptophyta</taxon>
        <taxon>Embryophyta</taxon>
        <taxon>Tracheophyta</taxon>
        <taxon>Spermatophyta</taxon>
        <taxon>Magnoliopsida</taxon>
        <taxon>eudicotyledons</taxon>
        <taxon>Gunneridae</taxon>
        <taxon>Pentapetalae</taxon>
        <taxon>asterids</taxon>
        <taxon>campanulids</taxon>
        <taxon>Asterales</taxon>
        <taxon>Asteraceae</taxon>
        <taxon>Asteroideae</taxon>
        <taxon>Anthemideae</taxon>
        <taxon>Anthemidinae</taxon>
        <taxon>Tanacetum</taxon>
    </lineage>
</organism>